<dbReference type="AlphaFoldDB" id="A0A1K2IK37"/>
<gene>
    <name evidence="1" type="ORF">SAMN05216324_1041</name>
</gene>
<evidence type="ECO:0000313" key="1">
    <source>
        <dbReference type="EMBL" id="SFZ92813.1"/>
    </source>
</evidence>
<reference evidence="2" key="1">
    <citation type="submission" date="2016-10" db="EMBL/GenBank/DDBJ databases">
        <authorList>
            <person name="Varghese N."/>
            <person name="Submissions S."/>
        </authorList>
    </citation>
    <scope>NUCLEOTIDE SEQUENCE [LARGE SCALE GENOMIC DNA]</scope>
    <source>
        <strain evidence="2">SUR2</strain>
    </source>
</reference>
<proteinExistence type="predicted"/>
<dbReference type="Proteomes" id="UP000182034">
    <property type="component" value="Unassembled WGS sequence"/>
</dbReference>
<protein>
    <submittedName>
        <fullName evidence="1">Uncharacterized protein</fullName>
    </submittedName>
</protein>
<name>A0A1K2IK37_9FLAO</name>
<dbReference type="RefSeq" id="WP_170857276.1">
    <property type="nucleotide sequence ID" value="NZ_FPKW01000004.1"/>
</dbReference>
<accession>A0A1K2IK37</accession>
<organism evidence="1 2">
    <name type="scientific">Chryseobacterium limigenitum</name>
    <dbReference type="NCBI Taxonomy" id="1612149"/>
    <lineage>
        <taxon>Bacteria</taxon>
        <taxon>Pseudomonadati</taxon>
        <taxon>Bacteroidota</taxon>
        <taxon>Flavobacteriia</taxon>
        <taxon>Flavobacteriales</taxon>
        <taxon>Weeksellaceae</taxon>
        <taxon>Chryseobacterium group</taxon>
        <taxon>Chryseobacterium</taxon>
    </lineage>
</organism>
<evidence type="ECO:0000313" key="2">
    <source>
        <dbReference type="Proteomes" id="UP000182034"/>
    </source>
</evidence>
<sequence>LPYDAASFTNYTLVPFGGTTGEVVIPNDGNYITTVRWWGITDIASGWTSAYIRLVKKDGVTNALSTLDEIEYYTPVKGTANSDAFTFSVNLVGVGLKAGDKIIIYIRPSVGNGNWKTGSVGTTTVWNPSLLVSQQ</sequence>
<keyword evidence="2" id="KW-1185">Reference proteome</keyword>
<feature type="non-terminal residue" evidence="1">
    <location>
        <position position="1"/>
    </location>
</feature>
<dbReference type="EMBL" id="FPKW01000004">
    <property type="protein sequence ID" value="SFZ92813.1"/>
    <property type="molecule type" value="Genomic_DNA"/>
</dbReference>